<feature type="domain" description="DUF1722" evidence="1">
    <location>
        <begin position="195"/>
        <end position="311"/>
    </location>
</feature>
<gene>
    <name evidence="2" type="ORF">C0630_00305</name>
</gene>
<dbReference type="Proteomes" id="UP000235015">
    <property type="component" value="Unassembled WGS sequence"/>
</dbReference>
<protein>
    <recommendedName>
        <fullName evidence="1">DUF1722 domain-containing protein</fullName>
    </recommendedName>
</protein>
<dbReference type="PIRSF" id="PIRSF037004">
    <property type="entry name" value="UCP037004"/>
    <property type="match status" value="1"/>
</dbReference>
<comment type="caution">
    <text evidence="2">The sequence shown here is derived from an EMBL/GenBank/DDBJ whole genome shotgun (WGS) entry which is preliminary data.</text>
</comment>
<proteinExistence type="predicted"/>
<sequence length="320" mass="36575">MTDKPFSPVTIGISSCLLGGNVRYDGGHKRDRFITGELSKYMRFIPVCPEMGSGMPTPRPPIRLVGDPDNPRAVCVDNPDVDVTRQLRTYSTKALANLDGISGYILKKDSPSCGMKRVKVYPEQGGSAQRQGSGIFAHTLMSHLPNLPVEDEGRLNDPVLRENFINRVFVYHHWQQLTDEGLTPARLIDFHARHKYLVMAHSQAAYKRMGRLLSNVTKNALRRISQDYFSELMSALQRPVNRKGHTNVLQHIMGYLKRNIDTHDKQELGESIERYRQGEIPLVVPITLFRHYFRLHPDPYISRQVYLQPHPQKLGLRNQL</sequence>
<dbReference type="AlphaFoldDB" id="A0A2N6D123"/>
<dbReference type="Pfam" id="PF04463">
    <property type="entry name" value="2-thiour_desulf"/>
    <property type="match status" value="1"/>
</dbReference>
<dbReference type="RefSeq" id="WP_273437150.1">
    <property type="nucleotide sequence ID" value="NZ_PKUN01000001.1"/>
</dbReference>
<reference evidence="2 3" key="1">
    <citation type="submission" date="2017-11" db="EMBL/GenBank/DDBJ databases">
        <title>Genome-resolved metagenomics identifies genetic mobility, metabolic interactions, and unexpected diversity in perchlorate-reducing communities.</title>
        <authorList>
            <person name="Barnum T.P."/>
            <person name="Figueroa I.A."/>
            <person name="Carlstrom C.I."/>
            <person name="Lucas L.N."/>
            <person name="Engelbrektson A.L."/>
            <person name="Coates J.D."/>
        </authorList>
    </citation>
    <scope>NUCLEOTIDE SEQUENCE [LARGE SCALE GENOMIC DNA]</scope>
    <source>
        <strain evidence="2">BM301</strain>
    </source>
</reference>
<evidence type="ECO:0000313" key="2">
    <source>
        <dbReference type="EMBL" id="PLX63389.1"/>
    </source>
</evidence>
<dbReference type="STRING" id="1111735.GCA_000428045_03516"/>
<dbReference type="EMBL" id="PKUN01000001">
    <property type="protein sequence ID" value="PLX63389.1"/>
    <property type="molecule type" value="Genomic_DNA"/>
</dbReference>
<dbReference type="PROSITE" id="PS51257">
    <property type="entry name" value="PROKAR_LIPOPROTEIN"/>
    <property type="match status" value="1"/>
</dbReference>
<name>A0A2N6D123_9GAMM</name>
<dbReference type="Pfam" id="PF08349">
    <property type="entry name" value="DUF1722"/>
    <property type="match status" value="1"/>
</dbReference>
<accession>A0A2N6D123</accession>
<organism evidence="2 3">
    <name type="scientific">Sedimenticola selenatireducens</name>
    <dbReference type="NCBI Taxonomy" id="191960"/>
    <lineage>
        <taxon>Bacteria</taxon>
        <taxon>Pseudomonadati</taxon>
        <taxon>Pseudomonadota</taxon>
        <taxon>Gammaproteobacteria</taxon>
        <taxon>Chromatiales</taxon>
        <taxon>Sedimenticolaceae</taxon>
        <taxon>Sedimenticola</taxon>
    </lineage>
</organism>
<dbReference type="InterPro" id="IPR017087">
    <property type="entry name" value="UCP037004"/>
</dbReference>
<dbReference type="InterPro" id="IPR013560">
    <property type="entry name" value="DUF1722"/>
</dbReference>
<dbReference type="InterPro" id="IPR007553">
    <property type="entry name" value="2-thiour_desulf"/>
</dbReference>
<evidence type="ECO:0000313" key="3">
    <source>
        <dbReference type="Proteomes" id="UP000235015"/>
    </source>
</evidence>
<evidence type="ECO:0000259" key="1">
    <source>
        <dbReference type="Pfam" id="PF08349"/>
    </source>
</evidence>
<dbReference type="PANTHER" id="PTHR30087:SF0">
    <property type="entry name" value="INNER MEMBRANE PROTEIN"/>
    <property type="match status" value="1"/>
</dbReference>
<dbReference type="PANTHER" id="PTHR30087">
    <property type="entry name" value="INNER MEMBRANE PROTEIN"/>
    <property type="match status" value="1"/>
</dbReference>